<organism evidence="2">
    <name type="scientific">Solanum chacoense</name>
    <name type="common">Chaco potato</name>
    <dbReference type="NCBI Taxonomy" id="4108"/>
    <lineage>
        <taxon>Eukaryota</taxon>
        <taxon>Viridiplantae</taxon>
        <taxon>Streptophyta</taxon>
        <taxon>Embryophyta</taxon>
        <taxon>Tracheophyta</taxon>
        <taxon>Spermatophyta</taxon>
        <taxon>Magnoliopsida</taxon>
        <taxon>eudicotyledons</taxon>
        <taxon>Gunneridae</taxon>
        <taxon>Pentapetalae</taxon>
        <taxon>asterids</taxon>
        <taxon>lamiids</taxon>
        <taxon>Solanales</taxon>
        <taxon>Solanaceae</taxon>
        <taxon>Solanoideae</taxon>
        <taxon>Solaneae</taxon>
        <taxon>Solanum</taxon>
    </lineage>
</organism>
<accession>A0A0V0GQ06</accession>
<proteinExistence type="predicted"/>
<reference evidence="2" key="1">
    <citation type="submission" date="2015-12" db="EMBL/GenBank/DDBJ databases">
        <title>Gene expression during late stages of embryo sac development: a critical building block for successful pollen-pistil interactions.</title>
        <authorList>
            <person name="Liu Y."/>
            <person name="Joly V."/>
            <person name="Sabar M."/>
            <person name="Matton D.P."/>
        </authorList>
    </citation>
    <scope>NUCLEOTIDE SEQUENCE</scope>
</reference>
<protein>
    <submittedName>
        <fullName evidence="2">Putative ovule protein</fullName>
    </submittedName>
</protein>
<feature type="transmembrane region" description="Helical" evidence="1">
    <location>
        <begin position="12"/>
        <end position="34"/>
    </location>
</feature>
<name>A0A0V0GQ06_SOLCH</name>
<feature type="non-terminal residue" evidence="2">
    <location>
        <position position="1"/>
    </location>
</feature>
<evidence type="ECO:0000313" key="2">
    <source>
        <dbReference type="EMBL" id="JAP09847.1"/>
    </source>
</evidence>
<keyword evidence="1" id="KW-1133">Transmembrane helix</keyword>
<dbReference type="EMBL" id="GEDG01034214">
    <property type="protein sequence ID" value="JAP09847.1"/>
    <property type="molecule type" value="Transcribed_RNA"/>
</dbReference>
<keyword evidence="1" id="KW-0472">Membrane</keyword>
<evidence type="ECO:0000256" key="1">
    <source>
        <dbReference type="SAM" id="Phobius"/>
    </source>
</evidence>
<sequence>RTNNEVVVLEDFNLSVVTVIGLDTLVKYAFLCSVDHPRMCMLLRLASQVIKGFTYLKRTIMSIFNIEQVS</sequence>
<dbReference type="AlphaFoldDB" id="A0A0V0GQ06"/>
<keyword evidence="1" id="KW-0812">Transmembrane</keyword>